<sequence length="67" mass="6817">MNAQLSARAKAAATLFGLCTAAALAVAGAERAGVQADNGWQNAPATVVLADNGWQSATLDETENGWQ</sequence>
<organism evidence="2 3">
    <name type="scientific">Streptomyces antimicrobicus</name>
    <dbReference type="NCBI Taxonomy" id="2883108"/>
    <lineage>
        <taxon>Bacteria</taxon>
        <taxon>Bacillati</taxon>
        <taxon>Actinomycetota</taxon>
        <taxon>Actinomycetes</taxon>
        <taxon>Kitasatosporales</taxon>
        <taxon>Streptomycetaceae</taxon>
        <taxon>Streptomyces</taxon>
    </lineage>
</organism>
<keyword evidence="3" id="KW-1185">Reference proteome</keyword>
<name>A0ABS8B1D8_9ACTN</name>
<comment type="caution">
    <text evidence="2">The sequence shown here is derived from an EMBL/GenBank/DDBJ whole genome shotgun (WGS) entry which is preliminary data.</text>
</comment>
<keyword evidence="1" id="KW-0732">Signal</keyword>
<protein>
    <submittedName>
        <fullName evidence="2">Uncharacterized protein</fullName>
    </submittedName>
</protein>
<gene>
    <name evidence="2" type="ORF">LG632_03135</name>
</gene>
<dbReference type="Proteomes" id="UP001199054">
    <property type="component" value="Unassembled WGS sequence"/>
</dbReference>
<evidence type="ECO:0000256" key="1">
    <source>
        <dbReference type="SAM" id="SignalP"/>
    </source>
</evidence>
<evidence type="ECO:0000313" key="2">
    <source>
        <dbReference type="EMBL" id="MCB5178382.1"/>
    </source>
</evidence>
<dbReference type="RefSeq" id="WP_226724900.1">
    <property type="nucleotide sequence ID" value="NZ_JAJAUY010000007.1"/>
</dbReference>
<feature type="signal peptide" evidence="1">
    <location>
        <begin position="1"/>
        <end position="25"/>
    </location>
</feature>
<reference evidence="2 3" key="1">
    <citation type="submission" date="2021-10" db="EMBL/GenBank/DDBJ databases">
        <title>Streptomyces sp. strain SMC 277, a novel streptomycete isolated from soil.</title>
        <authorList>
            <person name="Chanama M."/>
        </authorList>
    </citation>
    <scope>NUCLEOTIDE SEQUENCE [LARGE SCALE GENOMIC DNA]</scope>
    <source>
        <strain evidence="2 3">SMC 277</strain>
    </source>
</reference>
<evidence type="ECO:0000313" key="3">
    <source>
        <dbReference type="Proteomes" id="UP001199054"/>
    </source>
</evidence>
<dbReference type="EMBL" id="JAJAUY010000007">
    <property type="protein sequence ID" value="MCB5178382.1"/>
    <property type="molecule type" value="Genomic_DNA"/>
</dbReference>
<proteinExistence type="predicted"/>
<feature type="chain" id="PRO_5045129471" evidence="1">
    <location>
        <begin position="26"/>
        <end position="67"/>
    </location>
</feature>
<accession>A0ABS8B1D8</accession>